<dbReference type="GO" id="GO:0005886">
    <property type="term" value="C:plasma membrane"/>
    <property type="evidence" value="ECO:0007669"/>
    <property type="project" value="UniProtKB-SubCell"/>
</dbReference>
<dbReference type="PANTHER" id="PTHR43134">
    <property type="entry name" value="SIGNAL RECOGNITION PARTICLE RECEPTOR SUBUNIT ALPHA"/>
    <property type="match status" value="1"/>
</dbReference>
<keyword evidence="12" id="KW-1185">Reference proteome</keyword>
<reference evidence="11" key="1">
    <citation type="journal article" date="2020" name="Appl. Environ. Microbiol.">
        <title>Medium-Chain Fatty Acid Synthesis by 'Candidatus Weimeria bifida' gen. nov., sp. nov., and 'Candidatus Pseudoramibacter fermentans' sp. nov.</title>
        <authorList>
            <person name="Scarborough M.J."/>
            <person name="Myers K.S."/>
            <person name="Donohue T.J."/>
            <person name="Noguera D.R."/>
        </authorList>
    </citation>
    <scope>NUCLEOTIDE SEQUENCE</scope>
    <source>
        <strain evidence="11">LCO1.1</strain>
    </source>
</reference>
<dbReference type="NCBIfam" id="TIGR00064">
    <property type="entry name" value="ftsY"/>
    <property type="match status" value="1"/>
</dbReference>
<comment type="subcellular location">
    <subcellularLocation>
        <location evidence="9">Cell membrane</location>
        <topology evidence="9">Peripheral membrane protein</topology>
        <orientation evidence="9">Cytoplasmic side</orientation>
    </subcellularLocation>
    <subcellularLocation>
        <location evidence="9">Cytoplasm</location>
    </subcellularLocation>
</comment>
<dbReference type="HAMAP" id="MF_00920">
    <property type="entry name" value="FtsY"/>
    <property type="match status" value="1"/>
</dbReference>
<dbReference type="EMBL" id="VOGC01000002">
    <property type="protein sequence ID" value="MQN00756.1"/>
    <property type="molecule type" value="Genomic_DNA"/>
</dbReference>
<keyword evidence="1 9" id="KW-1003">Cell membrane</keyword>
<comment type="function">
    <text evidence="9">Involved in targeting and insertion of nascent membrane proteins into the cytoplasmic membrane. Acts as a receptor for the complex formed by the signal recognition particle (SRP) and the ribosome-nascent chain (RNC).</text>
</comment>
<keyword evidence="7 9" id="KW-0675">Receptor</keyword>
<comment type="similarity">
    <text evidence="9">Belongs to the GTP-binding SRP family. FtsY subfamily.</text>
</comment>
<evidence type="ECO:0000256" key="7">
    <source>
        <dbReference type="ARBA" id="ARBA00023170"/>
    </source>
</evidence>
<dbReference type="GO" id="GO:0005737">
    <property type="term" value="C:cytoplasm"/>
    <property type="evidence" value="ECO:0007669"/>
    <property type="project" value="UniProtKB-SubCell"/>
</dbReference>
<keyword evidence="6 9" id="KW-0472">Membrane</keyword>
<dbReference type="InterPro" id="IPR013822">
    <property type="entry name" value="Signal_recog_particl_SRP54_hlx"/>
</dbReference>
<feature type="binding site" evidence="9">
    <location>
        <begin position="190"/>
        <end position="194"/>
    </location>
    <ligand>
        <name>GTP</name>
        <dbReference type="ChEBI" id="CHEBI:37565"/>
    </ligand>
</feature>
<evidence type="ECO:0000256" key="8">
    <source>
        <dbReference type="ARBA" id="ARBA00048027"/>
    </source>
</evidence>
<organism evidence="11 12">
    <name type="scientific">Candidatus Weimeria bifida</name>
    <dbReference type="NCBI Taxonomy" id="2599074"/>
    <lineage>
        <taxon>Bacteria</taxon>
        <taxon>Bacillati</taxon>
        <taxon>Bacillota</taxon>
        <taxon>Clostridia</taxon>
        <taxon>Lachnospirales</taxon>
        <taxon>Lachnospiraceae</taxon>
        <taxon>Candidatus Weimeria</taxon>
    </lineage>
</organism>
<dbReference type="SMART" id="SM00382">
    <property type="entry name" value="AAA"/>
    <property type="match status" value="1"/>
</dbReference>
<evidence type="ECO:0000256" key="5">
    <source>
        <dbReference type="ARBA" id="ARBA00023134"/>
    </source>
</evidence>
<dbReference type="GO" id="GO:0005525">
    <property type="term" value="F:GTP binding"/>
    <property type="evidence" value="ECO:0007669"/>
    <property type="project" value="UniProtKB-UniRule"/>
</dbReference>
<comment type="catalytic activity">
    <reaction evidence="8 9">
        <text>GTP + H2O = GDP + phosphate + H(+)</text>
        <dbReference type="Rhea" id="RHEA:19669"/>
        <dbReference type="ChEBI" id="CHEBI:15377"/>
        <dbReference type="ChEBI" id="CHEBI:15378"/>
        <dbReference type="ChEBI" id="CHEBI:37565"/>
        <dbReference type="ChEBI" id="CHEBI:43474"/>
        <dbReference type="ChEBI" id="CHEBI:58189"/>
        <dbReference type="EC" id="3.6.5.4"/>
    </reaction>
</comment>
<dbReference type="SUPFAM" id="SSF47364">
    <property type="entry name" value="Domain of the SRP/SRP receptor G-proteins"/>
    <property type="match status" value="1"/>
</dbReference>
<dbReference type="Pfam" id="PF02881">
    <property type="entry name" value="SRP54_N"/>
    <property type="match status" value="1"/>
</dbReference>
<dbReference type="SUPFAM" id="SSF52540">
    <property type="entry name" value="P-loop containing nucleoside triphosphate hydrolases"/>
    <property type="match status" value="1"/>
</dbReference>
<evidence type="ECO:0000259" key="10">
    <source>
        <dbReference type="PROSITE" id="PS00300"/>
    </source>
</evidence>
<dbReference type="Gene3D" id="3.40.50.300">
    <property type="entry name" value="P-loop containing nucleotide triphosphate hydrolases"/>
    <property type="match status" value="1"/>
</dbReference>
<dbReference type="GO" id="GO:0006614">
    <property type="term" value="P:SRP-dependent cotranslational protein targeting to membrane"/>
    <property type="evidence" value="ECO:0007669"/>
    <property type="project" value="InterPro"/>
</dbReference>
<sequence>MGFFQRLKQGLFKTRSSFVADMDAVFMGHEKLDDDFYDDLEETLILGDIGVKTTEDIIEELKSASKKEHIKNPGPLREYFVHYITEKMAVPEDAYKFAETTSVVFVIGVNGVGKTTTIGKLAAKLHDNGKKVVIAAADTFRAAAKEQLEIWSERAGAEIIGAGEGADPSSVVFDAIAAAKARHADCLLIDTAGRLNNKKNLMDELAKMNKIIDSHFPEALKETLVVVDATTGQNALHQAEDFSEVAHATGVVLTKMDGTAKGGIAIAIATELGIPVKYIGVGEQVDDLERFDPEQFAKALFELDNQDDSSQDDSEENG</sequence>
<dbReference type="EC" id="3.6.5.4" evidence="9"/>
<dbReference type="InterPro" id="IPR042101">
    <property type="entry name" value="SRP54_N_sf"/>
</dbReference>
<dbReference type="FunFam" id="1.20.120.140:FF:000002">
    <property type="entry name" value="Signal recognition particle receptor FtsY"/>
    <property type="match status" value="1"/>
</dbReference>
<keyword evidence="5 9" id="KW-0342">GTP-binding</keyword>
<dbReference type="GO" id="GO:0003924">
    <property type="term" value="F:GTPase activity"/>
    <property type="evidence" value="ECO:0007669"/>
    <property type="project" value="UniProtKB-UniRule"/>
</dbReference>
<keyword evidence="4 9" id="KW-0378">Hydrolase</keyword>
<dbReference type="InterPro" id="IPR036225">
    <property type="entry name" value="SRP/SRP_N"/>
</dbReference>
<dbReference type="InterPro" id="IPR000897">
    <property type="entry name" value="SRP54_GTPase_dom"/>
</dbReference>
<evidence type="ECO:0000256" key="1">
    <source>
        <dbReference type="ARBA" id="ARBA00022475"/>
    </source>
</evidence>
<gene>
    <name evidence="9 11" type="primary">ftsY</name>
    <name evidence="11" type="ORF">FRC54_02020</name>
</gene>
<dbReference type="AlphaFoldDB" id="A0A6N7IYS3"/>
<dbReference type="SMART" id="SM00963">
    <property type="entry name" value="SRP54_N"/>
    <property type="match status" value="1"/>
</dbReference>
<dbReference type="Proteomes" id="UP000460257">
    <property type="component" value="Unassembled WGS sequence"/>
</dbReference>
<feature type="binding site" evidence="9">
    <location>
        <begin position="254"/>
        <end position="257"/>
    </location>
    <ligand>
        <name>GTP</name>
        <dbReference type="ChEBI" id="CHEBI:37565"/>
    </ligand>
</feature>
<evidence type="ECO:0000313" key="11">
    <source>
        <dbReference type="EMBL" id="MQN00756.1"/>
    </source>
</evidence>
<dbReference type="GO" id="GO:0005047">
    <property type="term" value="F:signal recognition particle binding"/>
    <property type="evidence" value="ECO:0007669"/>
    <property type="project" value="TreeGrafter"/>
</dbReference>
<feature type="binding site" evidence="9">
    <location>
        <begin position="108"/>
        <end position="115"/>
    </location>
    <ligand>
        <name>GTP</name>
        <dbReference type="ChEBI" id="CHEBI:37565"/>
    </ligand>
</feature>
<proteinExistence type="inferred from homology"/>
<evidence type="ECO:0000313" key="12">
    <source>
        <dbReference type="Proteomes" id="UP000460257"/>
    </source>
</evidence>
<evidence type="ECO:0000256" key="4">
    <source>
        <dbReference type="ARBA" id="ARBA00022801"/>
    </source>
</evidence>
<dbReference type="PROSITE" id="PS00300">
    <property type="entry name" value="SRP54"/>
    <property type="match status" value="1"/>
</dbReference>
<evidence type="ECO:0000256" key="6">
    <source>
        <dbReference type="ARBA" id="ARBA00023136"/>
    </source>
</evidence>
<dbReference type="InterPro" id="IPR004390">
    <property type="entry name" value="SR_rcpt_FtsY"/>
</dbReference>
<name>A0A6N7IYS3_9FIRM</name>
<dbReference type="FunFam" id="3.40.50.300:FF:000053">
    <property type="entry name" value="Signal recognition particle receptor FtsY"/>
    <property type="match status" value="1"/>
</dbReference>
<dbReference type="PANTHER" id="PTHR43134:SF1">
    <property type="entry name" value="SIGNAL RECOGNITION PARTICLE RECEPTOR SUBUNIT ALPHA"/>
    <property type="match status" value="1"/>
</dbReference>
<protein>
    <recommendedName>
        <fullName evidence="9">Signal recognition particle receptor FtsY</fullName>
        <shortName evidence="9">SRP receptor</shortName>
        <ecNumber evidence="9">3.6.5.4</ecNumber>
    </recommendedName>
</protein>
<evidence type="ECO:0000256" key="3">
    <source>
        <dbReference type="ARBA" id="ARBA00022741"/>
    </source>
</evidence>
<dbReference type="Pfam" id="PF00448">
    <property type="entry name" value="SRP54"/>
    <property type="match status" value="1"/>
</dbReference>
<accession>A0A6N7IYS3</accession>
<evidence type="ECO:0000256" key="2">
    <source>
        <dbReference type="ARBA" id="ARBA00022490"/>
    </source>
</evidence>
<dbReference type="InterPro" id="IPR027417">
    <property type="entry name" value="P-loop_NTPase"/>
</dbReference>
<feature type="domain" description="SRP54-type proteins GTP-binding" evidence="10">
    <location>
        <begin position="275"/>
        <end position="288"/>
    </location>
</feature>
<comment type="subunit">
    <text evidence="9">Part of the signal recognition particle protein translocation system, which is composed of SRP and FtsY.</text>
</comment>
<comment type="caution">
    <text evidence="11">The sequence shown here is derived from an EMBL/GenBank/DDBJ whole genome shotgun (WGS) entry which is preliminary data.</text>
</comment>
<dbReference type="Gene3D" id="1.20.120.140">
    <property type="entry name" value="Signal recognition particle SRP54, nucleotide-binding domain"/>
    <property type="match status" value="1"/>
</dbReference>
<dbReference type="SMART" id="SM00962">
    <property type="entry name" value="SRP54"/>
    <property type="match status" value="1"/>
</dbReference>
<dbReference type="InterPro" id="IPR003593">
    <property type="entry name" value="AAA+_ATPase"/>
</dbReference>
<keyword evidence="3 9" id="KW-0547">Nucleotide-binding</keyword>
<evidence type="ECO:0000256" key="9">
    <source>
        <dbReference type="HAMAP-Rule" id="MF_00920"/>
    </source>
</evidence>
<keyword evidence="2 9" id="KW-0963">Cytoplasm</keyword>